<sequence length="280" mass="29326">MRRALLAVGAVLVLAGCSSTVEGSASPAPVTTPTPGDDPMVDAPAVGTCHAVESAYDPLEVPEVVECGDGHTGETAAVLDTGLPVEAEYPTQDDLDEGYLGDAYDDVCSYDTADDYLRAQPGDRSYTNYTQVLPTPEQWARGARWVACDVTYGYSQPEPAPGRMAGALESGDTAAYRACLTGDPADDAVVPCSEPHWGEQISGYPDVPEGTPFPADRAARAVIAEQCRPAAVDYLDGPVPAEVGLDITTDDPEDWASYPFPSCVLIPVDGGTTTGSFRDS</sequence>
<dbReference type="AlphaFoldDB" id="A0A1I1QZB1"/>
<dbReference type="EMBL" id="FOMD01000003">
    <property type="protein sequence ID" value="SFD27456.1"/>
    <property type="molecule type" value="Genomic_DNA"/>
</dbReference>
<proteinExistence type="predicted"/>
<name>A0A1I1QZB1_9ACTN</name>
<organism evidence="3 4">
    <name type="scientific">Klenkia taihuensis</name>
    <dbReference type="NCBI Taxonomy" id="1225127"/>
    <lineage>
        <taxon>Bacteria</taxon>
        <taxon>Bacillati</taxon>
        <taxon>Actinomycetota</taxon>
        <taxon>Actinomycetes</taxon>
        <taxon>Geodermatophilales</taxon>
        <taxon>Geodermatophilaceae</taxon>
        <taxon>Klenkia</taxon>
    </lineage>
</organism>
<reference evidence="4" key="1">
    <citation type="submission" date="2016-10" db="EMBL/GenBank/DDBJ databases">
        <authorList>
            <person name="Varghese N."/>
            <person name="Submissions S."/>
        </authorList>
    </citation>
    <scope>NUCLEOTIDE SEQUENCE [LARGE SCALE GENOMIC DNA]</scope>
    <source>
        <strain evidence="4">DSM 45962</strain>
    </source>
</reference>
<keyword evidence="4" id="KW-1185">Reference proteome</keyword>
<protein>
    <submittedName>
        <fullName evidence="3">Septum formation</fullName>
    </submittedName>
</protein>
<evidence type="ECO:0000313" key="3">
    <source>
        <dbReference type="EMBL" id="SFD27456.1"/>
    </source>
</evidence>
<feature type="chain" id="PRO_5038813922" evidence="1">
    <location>
        <begin position="24"/>
        <end position="280"/>
    </location>
</feature>
<dbReference type="Pfam" id="PF13845">
    <property type="entry name" value="Septum_form"/>
    <property type="match status" value="1"/>
</dbReference>
<keyword evidence="1" id="KW-0732">Signal</keyword>
<feature type="signal peptide" evidence="1">
    <location>
        <begin position="1"/>
        <end position="23"/>
    </location>
</feature>
<feature type="domain" description="Septum formation-related" evidence="2">
    <location>
        <begin position="47"/>
        <end position="239"/>
    </location>
</feature>
<dbReference type="OrthoDB" id="3381205at2"/>
<dbReference type="InterPro" id="IPR026004">
    <property type="entry name" value="Septum_form"/>
</dbReference>
<evidence type="ECO:0000256" key="1">
    <source>
        <dbReference type="SAM" id="SignalP"/>
    </source>
</evidence>
<dbReference type="STRING" id="1225127.SAMN05661030_3043"/>
<gene>
    <name evidence="3" type="ORF">SAMN05661030_3043</name>
</gene>
<evidence type="ECO:0000259" key="2">
    <source>
        <dbReference type="Pfam" id="PF13845"/>
    </source>
</evidence>
<evidence type="ECO:0000313" key="4">
    <source>
        <dbReference type="Proteomes" id="UP000199022"/>
    </source>
</evidence>
<dbReference type="Proteomes" id="UP000199022">
    <property type="component" value="Unassembled WGS sequence"/>
</dbReference>
<dbReference type="PROSITE" id="PS51257">
    <property type="entry name" value="PROKAR_LIPOPROTEIN"/>
    <property type="match status" value="1"/>
</dbReference>
<dbReference type="RefSeq" id="WP_091560622.1">
    <property type="nucleotide sequence ID" value="NZ_BNAC01000001.1"/>
</dbReference>
<accession>A0A1I1QZB1</accession>